<dbReference type="Pfam" id="PF06293">
    <property type="entry name" value="Kdo"/>
    <property type="match status" value="1"/>
</dbReference>
<dbReference type="SUPFAM" id="SSF56112">
    <property type="entry name" value="Protein kinase-like (PK-like)"/>
    <property type="match status" value="2"/>
</dbReference>
<keyword evidence="1" id="KW-0418">Kinase</keyword>
<reference evidence="1" key="1">
    <citation type="submission" date="2019-03" db="EMBL/GenBank/DDBJ databases">
        <authorList>
            <person name="Hao L."/>
        </authorList>
    </citation>
    <scope>NUCLEOTIDE SEQUENCE</scope>
</reference>
<dbReference type="EMBL" id="CAADRM010000132">
    <property type="protein sequence ID" value="VFU17383.1"/>
    <property type="molecule type" value="Genomic_DNA"/>
</dbReference>
<dbReference type="GO" id="GO:0016301">
    <property type="term" value="F:kinase activity"/>
    <property type="evidence" value="ECO:0007669"/>
    <property type="project" value="UniProtKB-KW"/>
</dbReference>
<sequence length="481" mass="54271">MDAVMKKISSMYPEHSWELVSRRSARSVHRLIRKGEVEYYVKILSPRTLPERLRNLIHPKTLREASMLDHLMHAGIPVPEVCGHVRAGSSSALITRAVFPARSLFEESRQRQIEVMLDMGVRLLNAGFGFSDMHLGNIILNRQSSPFLVDAYEIVPLKKTALKHASSLFAQVVNIFDLSREELEPYLMQTAGIGEADAAWEMIRSQALSLRRKQVGRRVARSLREGSFSRAFLCPQFRAFVNRNHSPDLHGLVAAHRAHLAGNTNLYKVQKKTQLSTTGEYCIKSYAKAGLFAAPYAVRSWKGSLTLLFNGVPVAEPVAVIVFRNRESMLITRDLDQPDLDRFLAGGYSRLPLGERRSLAQALGGFVGSLHAKGIYHADLKACNIKICTQPVQFYLLDTDRVEHRKALSLKRRLKNLVQINTSIPREVSRTARMAFLKSYCAITGDDPGELFKDIWRLSSGSEVIYRCDTGDVIEQWRENP</sequence>
<name>A0A485MAD2_9ZZZZ</name>
<proteinExistence type="predicted"/>
<protein>
    <submittedName>
        <fullName evidence="1">3-deoxy-D-manno-octulosonic-acid kinase</fullName>
    </submittedName>
</protein>
<dbReference type="Gene3D" id="3.30.200.20">
    <property type="entry name" value="Phosphorylase Kinase, domain 1"/>
    <property type="match status" value="1"/>
</dbReference>
<accession>A0A485MAD2</accession>
<dbReference type="AlphaFoldDB" id="A0A485MAD2"/>
<dbReference type="Gene3D" id="1.10.510.10">
    <property type="entry name" value="Transferase(Phosphotransferase) domain 1"/>
    <property type="match status" value="1"/>
</dbReference>
<evidence type="ECO:0000313" key="1">
    <source>
        <dbReference type="EMBL" id="VFU17383.1"/>
    </source>
</evidence>
<gene>
    <name evidence="1" type="ORF">SCFA_660045</name>
</gene>
<keyword evidence="1" id="KW-0808">Transferase</keyword>
<dbReference type="InterPro" id="IPR011009">
    <property type="entry name" value="Kinase-like_dom_sf"/>
</dbReference>
<organism evidence="1">
    <name type="scientific">anaerobic digester metagenome</name>
    <dbReference type="NCBI Taxonomy" id="1263854"/>
    <lineage>
        <taxon>unclassified sequences</taxon>
        <taxon>metagenomes</taxon>
        <taxon>ecological metagenomes</taxon>
    </lineage>
</organism>